<dbReference type="EMBL" id="JBBWRZ010000015">
    <property type="protein sequence ID" value="KAK8222731.1"/>
    <property type="molecule type" value="Genomic_DNA"/>
</dbReference>
<feature type="compositionally biased region" description="Low complexity" evidence="1">
    <location>
        <begin position="160"/>
        <end position="174"/>
    </location>
</feature>
<name>A0ABR1Y8Q7_9PEZI</name>
<feature type="region of interest" description="Disordered" evidence="1">
    <location>
        <begin position="53"/>
        <end position="98"/>
    </location>
</feature>
<gene>
    <name evidence="2" type="ORF">HDK90DRAFT_471043</name>
</gene>
<evidence type="ECO:0000256" key="1">
    <source>
        <dbReference type="SAM" id="MobiDB-lite"/>
    </source>
</evidence>
<organism evidence="2 3">
    <name type="scientific">Phyllosticta capitalensis</name>
    <dbReference type="NCBI Taxonomy" id="121624"/>
    <lineage>
        <taxon>Eukaryota</taxon>
        <taxon>Fungi</taxon>
        <taxon>Dikarya</taxon>
        <taxon>Ascomycota</taxon>
        <taxon>Pezizomycotina</taxon>
        <taxon>Dothideomycetes</taxon>
        <taxon>Dothideomycetes incertae sedis</taxon>
        <taxon>Botryosphaeriales</taxon>
        <taxon>Phyllostictaceae</taxon>
        <taxon>Phyllosticta</taxon>
    </lineage>
</organism>
<accession>A0ABR1Y8Q7</accession>
<keyword evidence="3" id="KW-1185">Reference proteome</keyword>
<evidence type="ECO:0000313" key="2">
    <source>
        <dbReference type="EMBL" id="KAK8222731.1"/>
    </source>
</evidence>
<proteinExistence type="predicted"/>
<feature type="region of interest" description="Disordered" evidence="1">
    <location>
        <begin position="157"/>
        <end position="261"/>
    </location>
</feature>
<evidence type="ECO:0000313" key="3">
    <source>
        <dbReference type="Proteomes" id="UP001492380"/>
    </source>
</evidence>
<comment type="caution">
    <text evidence="2">The sequence shown here is derived from an EMBL/GenBank/DDBJ whole genome shotgun (WGS) entry which is preliminary data.</text>
</comment>
<protein>
    <submittedName>
        <fullName evidence="2">Uncharacterized protein</fullName>
    </submittedName>
</protein>
<reference evidence="2 3" key="1">
    <citation type="submission" date="2024-04" db="EMBL/GenBank/DDBJ databases">
        <title>Phyllosticta paracitricarpa is synonymous to the EU quarantine fungus P. citricarpa based on phylogenomic analyses.</title>
        <authorList>
            <consortium name="Lawrence Berkeley National Laboratory"/>
            <person name="Van Ingen-Buijs V.A."/>
            <person name="Van Westerhoven A.C."/>
            <person name="Haridas S."/>
            <person name="Skiadas P."/>
            <person name="Martin F."/>
            <person name="Groenewald J.Z."/>
            <person name="Crous P.W."/>
            <person name="Seidl M.F."/>
        </authorList>
    </citation>
    <scope>NUCLEOTIDE SEQUENCE [LARGE SCALE GENOMIC DNA]</scope>
    <source>
        <strain evidence="2 3">CBS 123374</strain>
    </source>
</reference>
<sequence length="261" mass="28284">MLPSAHDDLFRLFGIGHNATAADIIIAAEQETIRIANARDTLLQLRDQSELGAGEKSSGLIHGKEQTSSGSKSSSNHSIERAMKSKHSSLPLASRSAPHRSWPYAGAGAVFARLYDVKPTENPSVARSWARFKHTLKSKASSFFRRKAQTMALNEEIQASVTDRSPRSSSSSGVQSGGTGSMPSTGPATYTRYPGLDRESDSLSRFPSIPMRDTPPTRTTKSTAGLTREAPPRALPKRGGAKYRRESLFGISSRQASEHEE</sequence>
<dbReference type="Proteomes" id="UP001492380">
    <property type="component" value="Unassembled WGS sequence"/>
</dbReference>
<feature type="compositionally biased region" description="Low complexity" evidence="1">
    <location>
        <begin position="68"/>
        <end position="77"/>
    </location>
</feature>
<feature type="compositionally biased region" description="Polar residues" evidence="1">
    <location>
        <begin position="216"/>
        <end position="225"/>
    </location>
</feature>